<dbReference type="InterPro" id="IPR000668">
    <property type="entry name" value="Peptidase_C1A_C"/>
</dbReference>
<dbReference type="GO" id="GO:0006508">
    <property type="term" value="P:proteolysis"/>
    <property type="evidence" value="ECO:0007669"/>
    <property type="project" value="UniProtKB-KW"/>
</dbReference>
<evidence type="ECO:0000256" key="6">
    <source>
        <dbReference type="ARBA" id="ARBA00023145"/>
    </source>
</evidence>
<dbReference type="SUPFAM" id="SSF54001">
    <property type="entry name" value="Cysteine proteinases"/>
    <property type="match status" value="1"/>
</dbReference>
<dbReference type="CDD" id="cd02620">
    <property type="entry name" value="Peptidase_C1A_CathepsinB"/>
    <property type="match status" value="1"/>
</dbReference>
<dbReference type="AlphaFoldDB" id="A0A8R1IP54"/>
<keyword evidence="7" id="KW-1015">Disulfide bond</keyword>
<dbReference type="Pfam" id="PF00112">
    <property type="entry name" value="Peptidase_C1"/>
    <property type="match status" value="1"/>
</dbReference>
<feature type="chain" id="PRO_5035763284" evidence="8">
    <location>
        <begin position="20"/>
        <end position="360"/>
    </location>
</feature>
<sequence length="360" mass="39423">MTTPFVVWFLAFFLSQTTGFVVLKPELSGKELVEYINSAQSLFVAELTELTDDEMRFKVMDEKFAEPRGDEQYLDGGEIIPEPLPDTFDARDNWPECKSIKLIRNQATCGSCWAFGAAEIISDRECIQSNATRQPIISVDDILSCCGETCGLGCDGGYTIEALRFWNHSGVVTGGDYGGDGCRPYPFTPCKKSPCAKSATPICEKKCQSGYETKYSSDKHFGSTSYYVTNTVGAIKTEIYHNGPVEASFKVYADFYQYKSGIYKYTGGKLVGGHAVKIIGWGNDNGVDYWLIANSWGTTFGEDGFFRMVRGTNECGIESNVVAGLANLGVNDVKDDDDGGAAGTCSLFVCFLSVLTLYLI</sequence>
<protein>
    <submittedName>
        <fullName evidence="10">Pept_C1 domain-containing protein</fullName>
    </submittedName>
</protein>
<dbReference type="Gene3D" id="3.90.70.10">
    <property type="entry name" value="Cysteine proteinases"/>
    <property type="match status" value="1"/>
</dbReference>
<dbReference type="InterPro" id="IPR038765">
    <property type="entry name" value="Papain-like_cys_pep_sf"/>
</dbReference>
<evidence type="ECO:0000256" key="8">
    <source>
        <dbReference type="SAM" id="SignalP"/>
    </source>
</evidence>
<feature type="domain" description="Peptidase C1A papain C-terminal" evidence="9">
    <location>
        <begin position="84"/>
        <end position="325"/>
    </location>
</feature>
<keyword evidence="4" id="KW-0378">Hydrolase</keyword>
<feature type="signal peptide" evidence="8">
    <location>
        <begin position="1"/>
        <end position="19"/>
    </location>
</feature>
<evidence type="ECO:0000313" key="10">
    <source>
        <dbReference type="EnsemblMetazoa" id="CJA40296.1"/>
    </source>
</evidence>
<dbReference type="PRINTS" id="PR00705">
    <property type="entry name" value="PAPAIN"/>
</dbReference>
<dbReference type="InterPro" id="IPR025660">
    <property type="entry name" value="Pept_his_AS"/>
</dbReference>
<evidence type="ECO:0000256" key="3">
    <source>
        <dbReference type="ARBA" id="ARBA00022729"/>
    </source>
</evidence>
<keyword evidence="5" id="KW-0788">Thiol protease</keyword>
<dbReference type="PROSITE" id="PS00139">
    <property type="entry name" value="THIOL_PROTEASE_CYS"/>
    <property type="match status" value="1"/>
</dbReference>
<accession>A0A8R1IP54</accession>
<evidence type="ECO:0000256" key="4">
    <source>
        <dbReference type="ARBA" id="ARBA00022801"/>
    </source>
</evidence>
<dbReference type="Proteomes" id="UP000005237">
    <property type="component" value="Unassembled WGS sequence"/>
</dbReference>
<keyword evidence="2" id="KW-0645">Protease</keyword>
<evidence type="ECO:0000256" key="7">
    <source>
        <dbReference type="ARBA" id="ARBA00023157"/>
    </source>
</evidence>
<dbReference type="SMART" id="SM00645">
    <property type="entry name" value="Pept_C1"/>
    <property type="match status" value="1"/>
</dbReference>
<reference evidence="11" key="1">
    <citation type="submission" date="2010-08" db="EMBL/GenBank/DDBJ databases">
        <authorList>
            <consortium name="Caenorhabditis japonica Sequencing Consortium"/>
            <person name="Wilson R.K."/>
        </authorList>
    </citation>
    <scope>NUCLEOTIDE SEQUENCE [LARGE SCALE GENOMIC DNA]</scope>
    <source>
        <strain evidence="11">DF5081</strain>
    </source>
</reference>
<name>A0A8R1IP54_CAEJA</name>
<comment type="similarity">
    <text evidence="1">Belongs to the peptidase C1 family.</text>
</comment>
<evidence type="ECO:0000256" key="1">
    <source>
        <dbReference type="ARBA" id="ARBA00008455"/>
    </source>
</evidence>
<dbReference type="FunFam" id="3.90.70.10:FF:000031">
    <property type="entry name" value="Cathepsin B"/>
    <property type="match status" value="1"/>
</dbReference>
<dbReference type="EnsemblMetazoa" id="CJA40296.1">
    <property type="protein sequence ID" value="CJA40296.1"/>
    <property type="gene ID" value="WBGene00216144"/>
</dbReference>
<keyword evidence="11" id="KW-1185">Reference proteome</keyword>
<keyword evidence="6" id="KW-0865">Zymogen</keyword>
<dbReference type="PROSITE" id="PS00640">
    <property type="entry name" value="THIOL_PROTEASE_ASN"/>
    <property type="match status" value="1"/>
</dbReference>
<dbReference type="InterPro" id="IPR025661">
    <property type="entry name" value="Pept_asp_AS"/>
</dbReference>
<dbReference type="GO" id="GO:0008234">
    <property type="term" value="F:cysteine-type peptidase activity"/>
    <property type="evidence" value="ECO:0007669"/>
    <property type="project" value="UniProtKB-KW"/>
</dbReference>
<evidence type="ECO:0000256" key="5">
    <source>
        <dbReference type="ARBA" id="ARBA00022807"/>
    </source>
</evidence>
<dbReference type="InterPro" id="IPR000169">
    <property type="entry name" value="Pept_cys_AS"/>
</dbReference>
<proteinExistence type="inferred from homology"/>
<evidence type="ECO:0000259" key="9">
    <source>
        <dbReference type="SMART" id="SM00645"/>
    </source>
</evidence>
<dbReference type="PANTHER" id="PTHR12411">
    <property type="entry name" value="CYSTEINE PROTEASE FAMILY C1-RELATED"/>
    <property type="match status" value="1"/>
</dbReference>
<evidence type="ECO:0000313" key="11">
    <source>
        <dbReference type="Proteomes" id="UP000005237"/>
    </source>
</evidence>
<dbReference type="InterPro" id="IPR013128">
    <property type="entry name" value="Peptidase_C1A"/>
</dbReference>
<evidence type="ECO:0000256" key="2">
    <source>
        <dbReference type="ARBA" id="ARBA00022670"/>
    </source>
</evidence>
<dbReference type="PROSITE" id="PS00639">
    <property type="entry name" value="THIOL_PROTEASE_HIS"/>
    <property type="match status" value="1"/>
</dbReference>
<keyword evidence="3 8" id="KW-0732">Signal</keyword>
<reference evidence="10" key="2">
    <citation type="submission" date="2022-06" db="UniProtKB">
        <authorList>
            <consortium name="EnsemblMetazoa"/>
        </authorList>
    </citation>
    <scope>IDENTIFICATION</scope>
    <source>
        <strain evidence="10">DF5081</strain>
    </source>
</reference>
<organism evidence="10 11">
    <name type="scientific">Caenorhabditis japonica</name>
    <dbReference type="NCBI Taxonomy" id="281687"/>
    <lineage>
        <taxon>Eukaryota</taxon>
        <taxon>Metazoa</taxon>
        <taxon>Ecdysozoa</taxon>
        <taxon>Nematoda</taxon>
        <taxon>Chromadorea</taxon>
        <taxon>Rhabditida</taxon>
        <taxon>Rhabditina</taxon>
        <taxon>Rhabditomorpha</taxon>
        <taxon>Rhabditoidea</taxon>
        <taxon>Rhabditidae</taxon>
        <taxon>Peloderinae</taxon>
        <taxon>Caenorhabditis</taxon>
    </lineage>
</organism>